<name>A0AAD9EN32_9PEZI</name>
<organism evidence="1 2">
    <name type="scientific">Colletotrichum chrysophilum</name>
    <dbReference type="NCBI Taxonomy" id="1836956"/>
    <lineage>
        <taxon>Eukaryota</taxon>
        <taxon>Fungi</taxon>
        <taxon>Dikarya</taxon>
        <taxon>Ascomycota</taxon>
        <taxon>Pezizomycotina</taxon>
        <taxon>Sordariomycetes</taxon>
        <taxon>Hypocreomycetidae</taxon>
        <taxon>Glomerellales</taxon>
        <taxon>Glomerellaceae</taxon>
        <taxon>Colletotrichum</taxon>
        <taxon>Colletotrichum gloeosporioides species complex</taxon>
    </lineage>
</organism>
<dbReference type="AlphaFoldDB" id="A0AAD9EN32"/>
<dbReference type="Proteomes" id="UP001243330">
    <property type="component" value="Unassembled WGS sequence"/>
</dbReference>
<protein>
    <submittedName>
        <fullName evidence="1">Uncharacterized protein</fullName>
    </submittedName>
</protein>
<comment type="caution">
    <text evidence="1">The sequence shown here is derived from an EMBL/GenBank/DDBJ whole genome shotgun (WGS) entry which is preliminary data.</text>
</comment>
<reference evidence="1" key="1">
    <citation type="submission" date="2023-01" db="EMBL/GenBank/DDBJ databases">
        <title>Colletotrichum chrysophilum M932 genome sequence.</title>
        <authorList>
            <person name="Baroncelli R."/>
        </authorList>
    </citation>
    <scope>NUCLEOTIDE SEQUENCE</scope>
    <source>
        <strain evidence="1">M932</strain>
    </source>
</reference>
<evidence type="ECO:0000313" key="2">
    <source>
        <dbReference type="Proteomes" id="UP001243330"/>
    </source>
</evidence>
<proteinExistence type="predicted"/>
<evidence type="ECO:0000313" key="1">
    <source>
        <dbReference type="EMBL" id="KAK1854655.1"/>
    </source>
</evidence>
<keyword evidence="2" id="KW-1185">Reference proteome</keyword>
<sequence>MFRTEPLGGRHLQHVIELHITDIFNPGGWTGNLDHTQCGSPGFFSPAALHETTCYHDMNDEPPNRVERLAFPRAAAREDWVGVASVISLMQQPNGTPLGHSSAAYQSIAVYVASRLRFLKMY</sequence>
<accession>A0AAD9EN32</accession>
<dbReference type="EMBL" id="JAQOWY010000033">
    <property type="protein sequence ID" value="KAK1854655.1"/>
    <property type="molecule type" value="Genomic_DNA"/>
</dbReference>
<gene>
    <name evidence="1" type="ORF">CCHR01_02696</name>
</gene>